<feature type="transmembrane region" description="Helical" evidence="11">
    <location>
        <begin position="87"/>
        <end position="108"/>
    </location>
</feature>
<dbReference type="GO" id="GO:0005886">
    <property type="term" value="C:plasma membrane"/>
    <property type="evidence" value="ECO:0007669"/>
    <property type="project" value="TreeGrafter"/>
</dbReference>
<name>A0A8K0A6M1_BRALA</name>
<keyword evidence="5 11" id="KW-0472">Membrane</keyword>
<feature type="transmembrane region" description="Helical" evidence="11">
    <location>
        <begin position="154"/>
        <end position="182"/>
    </location>
</feature>
<evidence type="ECO:0000256" key="7">
    <source>
        <dbReference type="ARBA" id="ARBA00023170"/>
    </source>
</evidence>
<evidence type="ECO:0000313" key="13">
    <source>
        <dbReference type="EMBL" id="CAH1269593.1"/>
    </source>
</evidence>
<proteinExistence type="predicted"/>
<evidence type="ECO:0000256" key="2">
    <source>
        <dbReference type="ARBA" id="ARBA00022692"/>
    </source>
</evidence>
<dbReference type="PANTHER" id="PTHR24238">
    <property type="entry name" value="G-PROTEIN COUPLED RECEPTOR"/>
    <property type="match status" value="1"/>
</dbReference>
<dbReference type="Proteomes" id="UP000838412">
    <property type="component" value="Chromosome 7"/>
</dbReference>
<evidence type="ECO:0000256" key="11">
    <source>
        <dbReference type="SAM" id="Phobius"/>
    </source>
</evidence>
<evidence type="ECO:0000256" key="5">
    <source>
        <dbReference type="ARBA" id="ARBA00023136"/>
    </source>
</evidence>
<keyword evidence="3 11" id="KW-1133">Transmembrane helix</keyword>
<sequence>MENVTNVSLSSKSSEDYADLDDIYSATDVSVPRASKVGMLLVHTTPMRPIGRMENVTNVSLSSKSSEDYADLDDIYAATDVSVPRTFQVGTAVVYTMVLLVCGTNNAYRLARAFCRPPRKRHILEANLRLADFLLVVFGVPLMFQYHAVTPFGWFWGSAVCTAYTYGKAVLQGVASHLFLVLEIDRCQAICCSTRTYRLSTPRACLVCLVTWLFSIVVSLPSALYSYSVKDSFTDNELCLTVWPAEALSSYQIYSTAMLLTQCAAPCLLSLACSLLVLKKIWSRRFPTCQPAVRGKMSRKSKTKATILLCVVLFFFACITPSYLLPTLASFNAVSYDWSHKKLLTTVGVVEALAFVRCLFSMGFFVGQTNQSPLRNNTLNTSGKDEGATNHKTKKLIPSSEDVGNGQERLQASPTS</sequence>
<feature type="transmembrane region" description="Helical" evidence="11">
    <location>
        <begin position="253"/>
        <end position="278"/>
    </location>
</feature>
<dbReference type="PANTHER" id="PTHR24238:SF74">
    <property type="entry name" value="PROKINETICIN RECEPTOR 2"/>
    <property type="match status" value="1"/>
</dbReference>
<feature type="transmembrane region" description="Helical" evidence="11">
    <location>
        <begin position="344"/>
        <end position="366"/>
    </location>
</feature>
<keyword evidence="8" id="KW-0325">Glycoprotein</keyword>
<accession>A0A8K0A6M1</accession>
<reference evidence="13" key="1">
    <citation type="submission" date="2022-01" db="EMBL/GenBank/DDBJ databases">
        <authorList>
            <person name="Braso-Vives M."/>
        </authorList>
    </citation>
    <scope>NUCLEOTIDE SEQUENCE</scope>
</reference>
<comment type="subcellular location">
    <subcellularLocation>
        <location evidence="1">Membrane</location>
        <topology evidence="1">Multi-pass membrane protein</topology>
    </subcellularLocation>
</comment>
<keyword evidence="2 11" id="KW-0812">Transmembrane</keyword>
<evidence type="ECO:0000256" key="10">
    <source>
        <dbReference type="SAM" id="MobiDB-lite"/>
    </source>
</evidence>
<dbReference type="AlphaFoldDB" id="A0A8K0A6M1"/>
<gene>
    <name evidence="13" type="primary">PROKR2</name>
    <name evidence="13" type="ORF">BLAG_LOCUS22193</name>
</gene>
<dbReference type="GO" id="GO:0008188">
    <property type="term" value="F:neuropeptide receptor activity"/>
    <property type="evidence" value="ECO:0007669"/>
    <property type="project" value="TreeGrafter"/>
</dbReference>
<feature type="transmembrane region" description="Helical" evidence="11">
    <location>
        <begin position="203"/>
        <end position="227"/>
    </location>
</feature>
<keyword evidence="14" id="KW-1185">Reference proteome</keyword>
<evidence type="ECO:0000256" key="9">
    <source>
        <dbReference type="ARBA" id="ARBA00023224"/>
    </source>
</evidence>
<keyword evidence="7" id="KW-0675">Receptor</keyword>
<keyword evidence="4" id="KW-0297">G-protein coupled receptor</keyword>
<feature type="transmembrane region" description="Helical" evidence="11">
    <location>
        <begin position="128"/>
        <end position="148"/>
    </location>
</feature>
<dbReference type="OrthoDB" id="10041957at2759"/>
<evidence type="ECO:0000313" key="14">
    <source>
        <dbReference type="Proteomes" id="UP000838412"/>
    </source>
</evidence>
<feature type="transmembrane region" description="Helical" evidence="11">
    <location>
        <begin position="305"/>
        <end position="324"/>
    </location>
</feature>
<evidence type="ECO:0000256" key="6">
    <source>
        <dbReference type="ARBA" id="ARBA00023157"/>
    </source>
</evidence>
<evidence type="ECO:0000256" key="1">
    <source>
        <dbReference type="ARBA" id="ARBA00004141"/>
    </source>
</evidence>
<keyword evidence="6" id="KW-1015">Disulfide bond</keyword>
<evidence type="ECO:0000256" key="3">
    <source>
        <dbReference type="ARBA" id="ARBA00022989"/>
    </source>
</evidence>
<evidence type="ECO:0000256" key="8">
    <source>
        <dbReference type="ARBA" id="ARBA00023180"/>
    </source>
</evidence>
<protein>
    <submittedName>
        <fullName evidence="13">PROKR2 protein</fullName>
    </submittedName>
</protein>
<evidence type="ECO:0000256" key="4">
    <source>
        <dbReference type="ARBA" id="ARBA00023040"/>
    </source>
</evidence>
<dbReference type="PROSITE" id="PS50262">
    <property type="entry name" value="G_PROTEIN_RECEP_F1_2"/>
    <property type="match status" value="1"/>
</dbReference>
<evidence type="ECO:0000259" key="12">
    <source>
        <dbReference type="PROSITE" id="PS50262"/>
    </source>
</evidence>
<dbReference type="Gene3D" id="1.20.1070.10">
    <property type="entry name" value="Rhodopsin 7-helix transmembrane proteins"/>
    <property type="match status" value="1"/>
</dbReference>
<dbReference type="EMBL" id="OV696692">
    <property type="protein sequence ID" value="CAH1269593.1"/>
    <property type="molecule type" value="Genomic_DNA"/>
</dbReference>
<organism evidence="13 14">
    <name type="scientific">Branchiostoma lanceolatum</name>
    <name type="common">Common lancelet</name>
    <name type="synonym">Amphioxus lanceolatum</name>
    <dbReference type="NCBI Taxonomy" id="7740"/>
    <lineage>
        <taxon>Eukaryota</taxon>
        <taxon>Metazoa</taxon>
        <taxon>Chordata</taxon>
        <taxon>Cephalochordata</taxon>
        <taxon>Leptocardii</taxon>
        <taxon>Amphioxiformes</taxon>
        <taxon>Branchiostomatidae</taxon>
        <taxon>Branchiostoma</taxon>
    </lineage>
</organism>
<dbReference type="InterPro" id="IPR000276">
    <property type="entry name" value="GPCR_Rhodpsn"/>
</dbReference>
<feature type="domain" description="G-protein coupled receptors family 1 profile" evidence="12">
    <location>
        <begin position="94"/>
        <end position="365"/>
    </location>
</feature>
<dbReference type="InterPro" id="IPR017452">
    <property type="entry name" value="GPCR_Rhodpsn_7TM"/>
</dbReference>
<dbReference type="SUPFAM" id="SSF81321">
    <property type="entry name" value="Family A G protein-coupled receptor-like"/>
    <property type="match status" value="1"/>
</dbReference>
<feature type="region of interest" description="Disordered" evidence="10">
    <location>
        <begin position="375"/>
        <end position="416"/>
    </location>
</feature>
<keyword evidence="9" id="KW-0807">Transducer</keyword>
<dbReference type="Pfam" id="PF00001">
    <property type="entry name" value="7tm_1"/>
    <property type="match status" value="1"/>
</dbReference>